<feature type="transmembrane region" description="Helical" evidence="8">
    <location>
        <begin position="354"/>
        <end position="378"/>
    </location>
</feature>
<evidence type="ECO:0000256" key="8">
    <source>
        <dbReference type="RuleBase" id="RU362088"/>
    </source>
</evidence>
<evidence type="ECO:0000256" key="6">
    <source>
        <dbReference type="ARBA" id="ARBA00023065"/>
    </source>
</evidence>
<feature type="chain" id="PRO_5031400725" evidence="9">
    <location>
        <begin position="28"/>
        <end position="414"/>
    </location>
</feature>
<name>A0A803LER7_CHEQI</name>
<comment type="similarity">
    <text evidence="2 8">Belongs to the ZIP transporter (TC 2.A.5) family.</text>
</comment>
<keyword evidence="9" id="KW-0732">Signal</keyword>
<dbReference type="OMA" id="HHHGHFN"/>
<dbReference type="Pfam" id="PF02535">
    <property type="entry name" value="Zip"/>
    <property type="match status" value="1"/>
</dbReference>
<dbReference type="Gramene" id="AUR62011673-RA">
    <property type="protein sequence ID" value="AUR62011673-RA:cds"/>
    <property type="gene ID" value="AUR62011673"/>
</dbReference>
<evidence type="ECO:0000256" key="2">
    <source>
        <dbReference type="ARBA" id="ARBA00006939"/>
    </source>
</evidence>
<dbReference type="GO" id="GO:0005385">
    <property type="term" value="F:zinc ion transmembrane transporter activity"/>
    <property type="evidence" value="ECO:0007669"/>
    <property type="project" value="InterPro"/>
</dbReference>
<evidence type="ECO:0000256" key="4">
    <source>
        <dbReference type="ARBA" id="ARBA00022692"/>
    </source>
</evidence>
<proteinExistence type="inferred from homology"/>
<protein>
    <submittedName>
        <fullName evidence="10">Uncharacterized protein</fullName>
    </submittedName>
</protein>
<accession>A0A803LER7</accession>
<keyword evidence="4 8" id="KW-0812">Transmembrane</keyword>
<dbReference type="PANTHER" id="PTHR11040:SF35">
    <property type="entry name" value="ZINC TRANSPORTER 5"/>
    <property type="match status" value="1"/>
</dbReference>
<evidence type="ECO:0000313" key="11">
    <source>
        <dbReference type="Proteomes" id="UP000596660"/>
    </source>
</evidence>
<keyword evidence="11" id="KW-1185">Reference proteome</keyword>
<dbReference type="PANTHER" id="PTHR11040">
    <property type="entry name" value="ZINC/IRON TRANSPORTER"/>
    <property type="match status" value="1"/>
</dbReference>
<reference evidence="10" key="1">
    <citation type="journal article" date="2017" name="Nature">
        <title>The genome of Chenopodium quinoa.</title>
        <authorList>
            <person name="Jarvis D.E."/>
            <person name="Ho Y.S."/>
            <person name="Lightfoot D.J."/>
            <person name="Schmoeckel S.M."/>
            <person name="Li B."/>
            <person name="Borm T.J.A."/>
            <person name="Ohyanagi H."/>
            <person name="Mineta K."/>
            <person name="Michell C.T."/>
            <person name="Saber N."/>
            <person name="Kharbatia N.M."/>
            <person name="Rupper R.R."/>
            <person name="Sharp A.R."/>
            <person name="Dally N."/>
            <person name="Boughton B.A."/>
            <person name="Woo Y.H."/>
            <person name="Gao G."/>
            <person name="Schijlen E.G.W.M."/>
            <person name="Guo X."/>
            <person name="Momin A.A."/>
            <person name="Negrao S."/>
            <person name="Al-Babili S."/>
            <person name="Gehring C."/>
            <person name="Roessner U."/>
            <person name="Jung C."/>
            <person name="Murphy K."/>
            <person name="Arold S.T."/>
            <person name="Gojobori T."/>
            <person name="van der Linden C.G."/>
            <person name="van Loo E.N."/>
            <person name="Jellen E.N."/>
            <person name="Maughan P.J."/>
            <person name="Tester M."/>
        </authorList>
    </citation>
    <scope>NUCLEOTIDE SEQUENCE [LARGE SCALE GENOMIC DNA]</scope>
    <source>
        <strain evidence="10">cv. PI 614886</strain>
    </source>
</reference>
<feature type="transmembrane region" description="Helical" evidence="8">
    <location>
        <begin position="390"/>
        <end position="413"/>
    </location>
</feature>
<evidence type="ECO:0000313" key="10">
    <source>
        <dbReference type="EnsemblPlants" id="AUR62011673-RA:cds"/>
    </source>
</evidence>
<feature type="transmembrane region" description="Helical" evidence="8">
    <location>
        <begin position="60"/>
        <end position="80"/>
    </location>
</feature>
<evidence type="ECO:0000256" key="1">
    <source>
        <dbReference type="ARBA" id="ARBA00004141"/>
    </source>
</evidence>
<keyword evidence="3 8" id="KW-0813">Transport</keyword>
<feature type="transmembrane region" description="Helical" evidence="8">
    <location>
        <begin position="92"/>
        <end position="112"/>
    </location>
</feature>
<evidence type="ECO:0000256" key="7">
    <source>
        <dbReference type="ARBA" id="ARBA00023136"/>
    </source>
</evidence>
<dbReference type="InterPro" id="IPR003689">
    <property type="entry name" value="ZIP"/>
</dbReference>
<comment type="subcellular location">
    <subcellularLocation>
        <location evidence="1 8">Membrane</location>
        <topology evidence="1 8">Multi-pass membrane protein</topology>
    </subcellularLocation>
</comment>
<keyword evidence="6 8" id="KW-0406">Ion transport</keyword>
<dbReference type="GO" id="GO:0005886">
    <property type="term" value="C:plasma membrane"/>
    <property type="evidence" value="ECO:0007669"/>
    <property type="project" value="TreeGrafter"/>
</dbReference>
<dbReference type="Proteomes" id="UP000596660">
    <property type="component" value="Unplaced"/>
</dbReference>
<feature type="transmembrane region" description="Helical" evidence="8">
    <location>
        <begin position="132"/>
        <end position="151"/>
    </location>
</feature>
<comment type="caution">
    <text evidence="8">Lacks conserved residue(s) required for the propagation of feature annotation.</text>
</comment>
<sequence>MVSKPSHIAVIILSLFLLSATFNLVAGHSTEKKSECTCIREDKDEHAGEVVDKSVLHYKIGSIVVILVASALGVFLPIVGKNIPALHPNKGGFFLVKAFAAGVILCTAFIHILPEAFENLTSPCLGEDSPWASFPITGLAAMGGAILTLMMDSIAMRHFRKAHGLDDHNAADEEAKDAHHHVHGSSSVVPQGLSQAEQVRYRVTSQENPWGKFPFTGLAAMVGALGSLMINAFATGHNRRVHFGKATVAAGVDEEISGDHAGHVLEMGIVVHSVIIGISLGTSESLDTIKPLMAALCFHQFFEGVGLGGCIVQAAFKSASTLCMALFFSLTTPVGIAIGIGISNVYDESSPTALIVQGLLDAVAAGILIYMALVDLLAQDFMNPKMQTNTRLFFGANLTLLLGAGFMAVLAIWA</sequence>
<reference evidence="10" key="2">
    <citation type="submission" date="2021-03" db="UniProtKB">
        <authorList>
            <consortium name="EnsemblPlants"/>
        </authorList>
    </citation>
    <scope>IDENTIFICATION</scope>
</reference>
<dbReference type="AlphaFoldDB" id="A0A803LER7"/>
<keyword evidence="5 8" id="KW-1133">Transmembrane helix</keyword>
<feature type="signal peptide" evidence="9">
    <location>
        <begin position="1"/>
        <end position="27"/>
    </location>
</feature>
<dbReference type="EnsemblPlants" id="AUR62011673-RA">
    <property type="protein sequence ID" value="AUR62011673-RA:cds"/>
    <property type="gene ID" value="AUR62011673"/>
</dbReference>
<evidence type="ECO:0000256" key="5">
    <source>
        <dbReference type="ARBA" id="ARBA00022989"/>
    </source>
</evidence>
<organism evidence="10 11">
    <name type="scientific">Chenopodium quinoa</name>
    <name type="common">Quinoa</name>
    <dbReference type="NCBI Taxonomy" id="63459"/>
    <lineage>
        <taxon>Eukaryota</taxon>
        <taxon>Viridiplantae</taxon>
        <taxon>Streptophyta</taxon>
        <taxon>Embryophyta</taxon>
        <taxon>Tracheophyta</taxon>
        <taxon>Spermatophyta</taxon>
        <taxon>Magnoliopsida</taxon>
        <taxon>eudicotyledons</taxon>
        <taxon>Gunneridae</taxon>
        <taxon>Pentapetalae</taxon>
        <taxon>Caryophyllales</taxon>
        <taxon>Chenopodiaceae</taxon>
        <taxon>Chenopodioideae</taxon>
        <taxon>Atripliceae</taxon>
        <taxon>Chenopodium</taxon>
    </lineage>
</organism>
<evidence type="ECO:0000256" key="9">
    <source>
        <dbReference type="SAM" id="SignalP"/>
    </source>
</evidence>
<feature type="transmembrane region" description="Helical" evidence="8">
    <location>
        <begin position="322"/>
        <end position="342"/>
    </location>
</feature>
<keyword evidence="7 8" id="KW-0472">Membrane</keyword>
<dbReference type="NCBIfam" id="TIGR00820">
    <property type="entry name" value="zip"/>
    <property type="match status" value="1"/>
</dbReference>
<evidence type="ECO:0000256" key="3">
    <source>
        <dbReference type="ARBA" id="ARBA00022448"/>
    </source>
</evidence>
<dbReference type="InterPro" id="IPR004698">
    <property type="entry name" value="Zn/Fe_permease_fun/pln"/>
</dbReference>